<evidence type="ECO:0000313" key="4">
    <source>
        <dbReference type="Proteomes" id="UP000000702"/>
    </source>
</evidence>
<dbReference type="AlphaFoldDB" id="F9W5M3"/>
<dbReference type="VEuPathDB" id="TriTrypDB:TcIL3000_0_33520"/>
<gene>
    <name evidence="3" type="ORF">TCIL3000_0_33520</name>
</gene>
<keyword evidence="4" id="KW-1185">Reference proteome</keyword>
<accession>F9W5M3</accession>
<organism evidence="3 4">
    <name type="scientific">Trypanosoma congolense (strain IL3000)</name>
    <dbReference type="NCBI Taxonomy" id="1068625"/>
    <lineage>
        <taxon>Eukaryota</taxon>
        <taxon>Discoba</taxon>
        <taxon>Euglenozoa</taxon>
        <taxon>Kinetoplastea</taxon>
        <taxon>Metakinetoplastina</taxon>
        <taxon>Trypanosomatida</taxon>
        <taxon>Trypanosomatidae</taxon>
        <taxon>Trypanosoma</taxon>
        <taxon>Nannomonas</taxon>
    </lineage>
</organism>
<feature type="region of interest" description="Disordered" evidence="1">
    <location>
        <begin position="266"/>
        <end position="315"/>
    </location>
</feature>
<comment type="caution">
    <text evidence="3">The sequence shown here is derived from an EMBL/GenBank/DDBJ whole genome shotgun (WGS) entry which is preliminary data.</text>
</comment>
<feature type="chain" id="PRO_5003389820" evidence="2">
    <location>
        <begin position="19"/>
        <end position="342"/>
    </location>
</feature>
<evidence type="ECO:0000256" key="2">
    <source>
        <dbReference type="SAM" id="SignalP"/>
    </source>
</evidence>
<reference evidence="3 4" key="2">
    <citation type="journal article" date="2012" name="Proc. Natl. Acad. Sci. U.S.A.">
        <title>Antigenic diversity is generated by distinct evolutionary mechanisms in African trypanosome species.</title>
        <authorList>
            <person name="Jackson A.P."/>
            <person name="Berry A."/>
            <person name="Aslett M."/>
            <person name="Allison H.C."/>
            <person name="Burton P."/>
            <person name="Vavrova-Anderson J."/>
            <person name="Brown R."/>
            <person name="Browne H."/>
            <person name="Corton N."/>
            <person name="Hauser H."/>
            <person name="Gamble J."/>
            <person name="Gilderthorp R."/>
            <person name="Marcello L."/>
            <person name="McQuillan J."/>
            <person name="Otto T.D."/>
            <person name="Quail M.A."/>
            <person name="Sanders M.J."/>
            <person name="van Tonder A."/>
            <person name="Ginger M.L."/>
            <person name="Field M.C."/>
            <person name="Barry J.D."/>
            <person name="Hertz-Fowler C."/>
            <person name="Berriman M."/>
        </authorList>
    </citation>
    <scope>NUCLEOTIDE SEQUENCE [LARGE SCALE GENOMIC DNA]</scope>
    <source>
        <strain evidence="3 4">IL3000</strain>
    </source>
</reference>
<protein>
    <submittedName>
        <fullName evidence="3">Variant surface glycoprotein</fullName>
    </submittedName>
</protein>
<dbReference type="Proteomes" id="UP000000702">
    <property type="component" value="Unassembled WGS sequence"/>
</dbReference>
<sequence>MMMKILIVVMVIIGVVRADEVGAAVTLTNHNELSHRALCDFLKVAVDKWKDVKTRDPADPLKKALKDTIFGYGSGDDDVEALKSKLPRDYDEVGSGLLSERSLWCGQQLDEDRVQQRRWPGHSGPHDLVCLCTAGENGWPVNSTSDTGSTLCGHNKDALEAGEKWWSGTNNTQKKDAIQKTWDVTVNQCLSGYSQETDLAAALQKFKDKIKKTTFEHETRYILGEGGTGWSPCNGNGQVCVTYYPNSTDTHTWWSDLEKALVQDEKIQKQRAEEERRKNKDDEKNLDSPKAEASISGPTTTNQTEKNNQESNLTEKLRKLNLNSGTPISQPSSWLLSALLLI</sequence>
<feature type="compositionally biased region" description="Basic and acidic residues" evidence="1">
    <location>
        <begin position="266"/>
        <end position="290"/>
    </location>
</feature>
<reference evidence="4" key="1">
    <citation type="submission" date="2011-07" db="EMBL/GenBank/DDBJ databases">
        <title>Divergent evolution of antigenic variation in African trypanosomes.</title>
        <authorList>
            <person name="Jackson A.P."/>
            <person name="Berry A."/>
            <person name="Allison H.C."/>
            <person name="Burton P."/>
            <person name="Anderson J."/>
            <person name="Aslett M."/>
            <person name="Brown R."/>
            <person name="Corton N."/>
            <person name="Harris D."/>
            <person name="Hauser H."/>
            <person name="Gamble J."/>
            <person name="Gilderthorp R."/>
            <person name="McQuillan J."/>
            <person name="Quail M.A."/>
            <person name="Sanders M."/>
            <person name="Van Tonder A."/>
            <person name="Ginger M.L."/>
            <person name="Donelson J.E."/>
            <person name="Field M.C."/>
            <person name="Barry J.D."/>
            <person name="Berriman M."/>
            <person name="Hertz-Fowler C."/>
        </authorList>
    </citation>
    <scope>NUCLEOTIDE SEQUENCE [LARGE SCALE GENOMIC DNA]</scope>
    <source>
        <strain evidence="4">IL3000</strain>
    </source>
</reference>
<evidence type="ECO:0000256" key="1">
    <source>
        <dbReference type="SAM" id="MobiDB-lite"/>
    </source>
</evidence>
<feature type="signal peptide" evidence="2">
    <location>
        <begin position="1"/>
        <end position="18"/>
    </location>
</feature>
<name>F9W5M3_TRYCI</name>
<keyword evidence="2" id="KW-0732">Signal</keyword>
<feature type="compositionally biased region" description="Low complexity" evidence="1">
    <location>
        <begin position="299"/>
        <end position="312"/>
    </location>
</feature>
<proteinExistence type="predicted"/>
<dbReference type="EMBL" id="CAEQ01000732">
    <property type="protein sequence ID" value="CCD12475.1"/>
    <property type="molecule type" value="Genomic_DNA"/>
</dbReference>
<evidence type="ECO:0000313" key="3">
    <source>
        <dbReference type="EMBL" id="CCD12475.1"/>
    </source>
</evidence>